<evidence type="ECO:0000313" key="1">
    <source>
        <dbReference type="Ensembl" id="ENSGACP00000064102.1"/>
    </source>
</evidence>
<proteinExistence type="predicted"/>
<dbReference type="GO" id="GO:1901222">
    <property type="term" value="P:regulation of non-canonical NF-kappaB signal transduction"/>
    <property type="evidence" value="ECO:0007669"/>
    <property type="project" value="InterPro"/>
</dbReference>
<dbReference type="PANTHER" id="PTHR14330">
    <property type="entry name" value="A-KINASE-INTERACTING PROTEIN 1"/>
    <property type="match status" value="1"/>
</dbReference>
<reference evidence="1 2" key="1">
    <citation type="journal article" date="2021" name="G3 (Bethesda)">
        <title>Improved contiguity of the threespine stickleback genome using long-read sequencing.</title>
        <authorList>
            <person name="Nath S."/>
            <person name="Shaw D.E."/>
            <person name="White M.A."/>
        </authorList>
    </citation>
    <scope>NUCLEOTIDE SEQUENCE [LARGE SCALE GENOMIC DNA]</scope>
    <source>
        <strain evidence="1 2">Lake Benthic</strain>
    </source>
</reference>
<dbReference type="InterPro" id="IPR033214">
    <property type="entry name" value="AKIP1"/>
</dbReference>
<dbReference type="AlphaFoldDB" id="A0AAQ4RME5"/>
<dbReference type="Ensembl" id="ENSGACT00000046931.1">
    <property type="protein sequence ID" value="ENSGACP00000064102.1"/>
    <property type="gene ID" value="ENSGACG00000006521.2"/>
</dbReference>
<evidence type="ECO:0000313" key="2">
    <source>
        <dbReference type="Proteomes" id="UP000007635"/>
    </source>
</evidence>
<protein>
    <submittedName>
        <fullName evidence="1">Uncharacterized protein</fullName>
    </submittedName>
</protein>
<organism evidence="1 2">
    <name type="scientific">Gasterosteus aculeatus aculeatus</name>
    <name type="common">three-spined stickleback</name>
    <dbReference type="NCBI Taxonomy" id="481459"/>
    <lineage>
        <taxon>Eukaryota</taxon>
        <taxon>Metazoa</taxon>
        <taxon>Chordata</taxon>
        <taxon>Craniata</taxon>
        <taxon>Vertebrata</taxon>
        <taxon>Euteleostomi</taxon>
        <taxon>Actinopterygii</taxon>
        <taxon>Neopterygii</taxon>
        <taxon>Teleostei</taxon>
        <taxon>Neoteleostei</taxon>
        <taxon>Acanthomorphata</taxon>
        <taxon>Eupercaria</taxon>
        <taxon>Perciformes</taxon>
        <taxon>Cottioidei</taxon>
        <taxon>Gasterosteales</taxon>
        <taxon>Gasterosteidae</taxon>
        <taxon>Gasterosteus</taxon>
    </lineage>
</organism>
<dbReference type="GeneTree" id="ENSGT01120000273176"/>
<reference evidence="1" key="2">
    <citation type="submission" date="2025-08" db="UniProtKB">
        <authorList>
            <consortium name="Ensembl"/>
        </authorList>
    </citation>
    <scope>IDENTIFICATION</scope>
</reference>
<keyword evidence="2" id="KW-1185">Reference proteome</keyword>
<reference evidence="1" key="3">
    <citation type="submission" date="2025-09" db="UniProtKB">
        <authorList>
            <consortium name="Ensembl"/>
        </authorList>
    </citation>
    <scope>IDENTIFICATION</scope>
</reference>
<dbReference type="GO" id="GO:0005654">
    <property type="term" value="C:nucleoplasm"/>
    <property type="evidence" value="ECO:0007669"/>
    <property type="project" value="TreeGrafter"/>
</dbReference>
<name>A0AAQ4RME5_GASAC</name>
<dbReference type="Proteomes" id="UP000007635">
    <property type="component" value="Chromosome XIX"/>
</dbReference>
<accession>A0AAQ4RME5</accession>
<sequence>MANQAWLESSLRRSASLGQEVLQRASRRRVDWTSTGVSQTPSTTDEDSQIPVKVLSVYIHPVVTNVHIWISTSILCLTSIAFNILQRAHTELDDVFAALAGLMAQTTHQCKRFYESGCGCEPSDAERSHVSRFHSRPSVVTTSARKHAKVPRYKARSIRSFQYPMFWKRWSLKHSARAPQTNVLIFDRFNFNQNS</sequence>
<dbReference type="PANTHER" id="PTHR14330:SF2">
    <property type="entry name" value="A-KINASE-INTERACTING PROTEIN 1"/>
    <property type="match status" value="1"/>
</dbReference>